<dbReference type="GO" id="GO:0000422">
    <property type="term" value="P:autophagy of mitochondrion"/>
    <property type="evidence" value="ECO:0007669"/>
    <property type="project" value="TreeGrafter"/>
</dbReference>
<dbReference type="GO" id="GO:0019776">
    <property type="term" value="F:Atg8-family ligase activity"/>
    <property type="evidence" value="ECO:0007669"/>
    <property type="project" value="TreeGrafter"/>
</dbReference>
<protein>
    <recommendedName>
        <fullName evidence="2">Autophagy protein ATG5 UblA domain-containing protein</fullName>
    </recommendedName>
</protein>
<reference evidence="3 4" key="1">
    <citation type="submission" date="2013-07" db="EMBL/GenBank/DDBJ databases">
        <authorList>
            <person name="Stoco P.H."/>
            <person name="Wagner G."/>
            <person name="Gerber A."/>
            <person name="Zaha A."/>
            <person name="Thompson C."/>
            <person name="Bartholomeu D.C."/>
            <person name="Luckemeyer D.D."/>
            <person name="Bahia D."/>
            <person name="Loreto E."/>
            <person name="Prestes E.B."/>
            <person name="Lima F.M."/>
            <person name="Rodrigues-Luiz G."/>
            <person name="Vallejo G.A."/>
            <person name="Filho J.F."/>
            <person name="Monteiro K.M."/>
            <person name="Tyler K.M."/>
            <person name="de Almeida L.G."/>
            <person name="Ortiz M.F."/>
            <person name="Siervo M.A."/>
            <person name="de Moraes M.H."/>
            <person name="Cunha O.L."/>
            <person name="Mendonca-Neto R."/>
            <person name="Silva R."/>
            <person name="Teixeira S.M."/>
            <person name="Murta S.M."/>
            <person name="Sincero T.C."/>
            <person name="Mendes T.A."/>
            <person name="Urmenyi T.P."/>
            <person name="Silva V.G."/>
            <person name="da Rocha W.D."/>
            <person name="Andersson B."/>
            <person name="Romanha A.J."/>
            <person name="Steindel M."/>
            <person name="de Vasconcelos A.T."/>
            <person name="Grisard E.C."/>
        </authorList>
    </citation>
    <scope>NUCLEOTIDE SEQUENCE [LARGE SCALE GENOMIC DNA]</scope>
    <source>
        <strain evidence="3 4">SC58</strain>
    </source>
</reference>
<name>A0A061J182_TRYRA</name>
<dbReference type="EMBL" id="AUPL01003600">
    <property type="protein sequence ID" value="ESL08694.1"/>
    <property type="molecule type" value="Genomic_DNA"/>
</dbReference>
<feature type="compositionally biased region" description="Basic and acidic residues" evidence="1">
    <location>
        <begin position="259"/>
        <end position="271"/>
    </location>
</feature>
<dbReference type="GO" id="GO:0034045">
    <property type="term" value="C:phagophore assembly site membrane"/>
    <property type="evidence" value="ECO:0007669"/>
    <property type="project" value="TreeGrafter"/>
</dbReference>
<sequence>MSLQVEEYMGAVPLIIYLSDADCTVQAKPAPLTYMLPRSSVLMAVRSEVQAFFSFYTVAREDAPPVVWLTWRGEPVPWHYPIGAIKDSISALLIAGTSDAESRACQTESSPLSPAELYAAVFGSPLILEARITCVSAERPLTVPVPGQGDVLSRRSADQAIGEFLKQVIKGTFSAMYGSIKALMDARSEVINELLSFATCTSIGDPFAQALRAYNDRIVKLRRLAGTPKNVAVMINVPLGKSTLQFTLFRVPLLSSGVGDDKSTQKGREKPQSSIEGNDRSCNTNHDFGSLSDAVGVDEKFKGDPLETPFGMVIWRALLEPYLKWQKLGGDDGSNSPGAEPFLRAISPFYSGLGNNFSADEALSSPLVKSLVDEFIAAGDATLETQRIRVTLPASPPRQRHLCLIVQGLQPPLCTPVGYLLDRFASADGRLYVTLAAL</sequence>
<dbReference type="InterPro" id="IPR042527">
    <property type="entry name" value="Atg5_UblA_dom_sf"/>
</dbReference>
<dbReference type="Gene3D" id="3.10.20.620">
    <property type="match status" value="1"/>
</dbReference>
<dbReference type="AlphaFoldDB" id="A0A061J182"/>
<feature type="domain" description="Autophagy protein ATG5 UblA" evidence="2">
    <location>
        <begin position="9"/>
        <end position="89"/>
    </location>
</feature>
<organism evidence="3 4">
    <name type="scientific">Trypanosoma rangeli SC58</name>
    <dbReference type="NCBI Taxonomy" id="429131"/>
    <lineage>
        <taxon>Eukaryota</taxon>
        <taxon>Discoba</taxon>
        <taxon>Euglenozoa</taxon>
        <taxon>Kinetoplastea</taxon>
        <taxon>Metakinetoplastina</taxon>
        <taxon>Trypanosomatida</taxon>
        <taxon>Trypanosomatidae</taxon>
        <taxon>Trypanosoma</taxon>
        <taxon>Herpetosoma</taxon>
    </lineage>
</organism>
<dbReference type="GO" id="GO:0034727">
    <property type="term" value="P:piecemeal microautophagy of the nucleus"/>
    <property type="evidence" value="ECO:0007669"/>
    <property type="project" value="TreeGrafter"/>
</dbReference>
<dbReference type="Pfam" id="PF20638">
    <property type="entry name" value="ATG5_UblA"/>
    <property type="match status" value="1"/>
</dbReference>
<dbReference type="InterPro" id="IPR048939">
    <property type="entry name" value="ATG5_UblA"/>
</dbReference>
<dbReference type="OrthoDB" id="272162at2759"/>
<dbReference type="GO" id="GO:0044233">
    <property type="term" value="C:mitochondria-associated endoplasmic reticulum membrane contact site"/>
    <property type="evidence" value="ECO:0007669"/>
    <property type="project" value="TreeGrafter"/>
</dbReference>
<dbReference type="PANTHER" id="PTHR13040:SF2">
    <property type="entry name" value="AUTOPHAGY PROTEIN 5"/>
    <property type="match status" value="1"/>
</dbReference>
<dbReference type="GO" id="GO:0061908">
    <property type="term" value="C:phagophore"/>
    <property type="evidence" value="ECO:0007669"/>
    <property type="project" value="TreeGrafter"/>
</dbReference>
<dbReference type="PANTHER" id="PTHR13040">
    <property type="entry name" value="AUTOPHAGY PROTEIN 5"/>
    <property type="match status" value="1"/>
</dbReference>
<dbReference type="Proteomes" id="UP000031737">
    <property type="component" value="Unassembled WGS sequence"/>
</dbReference>
<keyword evidence="4" id="KW-1185">Reference proteome</keyword>
<dbReference type="GO" id="GO:0006995">
    <property type="term" value="P:cellular response to nitrogen starvation"/>
    <property type="evidence" value="ECO:0007669"/>
    <property type="project" value="TreeGrafter"/>
</dbReference>
<dbReference type="VEuPathDB" id="TriTrypDB:TRSC58_03600"/>
<evidence type="ECO:0000256" key="1">
    <source>
        <dbReference type="SAM" id="MobiDB-lite"/>
    </source>
</evidence>
<dbReference type="GO" id="GO:0005776">
    <property type="term" value="C:autophagosome"/>
    <property type="evidence" value="ECO:0007669"/>
    <property type="project" value="TreeGrafter"/>
</dbReference>
<evidence type="ECO:0000313" key="3">
    <source>
        <dbReference type="EMBL" id="ESL08694.1"/>
    </source>
</evidence>
<evidence type="ECO:0000259" key="2">
    <source>
        <dbReference type="Pfam" id="PF20638"/>
    </source>
</evidence>
<accession>A0A061J182</accession>
<feature type="region of interest" description="Disordered" evidence="1">
    <location>
        <begin position="259"/>
        <end position="284"/>
    </location>
</feature>
<comment type="caution">
    <text evidence="3">The sequence shown here is derived from an EMBL/GenBank/DDBJ whole genome shotgun (WGS) entry which is preliminary data.</text>
</comment>
<proteinExistence type="predicted"/>
<evidence type="ECO:0000313" key="4">
    <source>
        <dbReference type="Proteomes" id="UP000031737"/>
    </source>
</evidence>
<dbReference type="InterPro" id="IPR007239">
    <property type="entry name" value="Atg5"/>
</dbReference>
<gene>
    <name evidence="3" type="ORF">TRSC58_03600</name>
</gene>
<feature type="compositionally biased region" description="Polar residues" evidence="1">
    <location>
        <begin position="272"/>
        <end position="284"/>
    </location>
</feature>
<dbReference type="GO" id="GO:0034274">
    <property type="term" value="C:Atg12-Atg5-Atg16 complex"/>
    <property type="evidence" value="ECO:0007669"/>
    <property type="project" value="TreeGrafter"/>
</dbReference>